<accession>A0A5S5CPJ6</accession>
<dbReference type="PANTHER" id="PTHR40111:SF1">
    <property type="entry name" value="CEPHALOSPORIN-C DEACETYLASE"/>
    <property type="match status" value="1"/>
</dbReference>
<dbReference type="PANTHER" id="PTHR40111">
    <property type="entry name" value="CEPHALOSPORIN-C DEACETYLASE"/>
    <property type="match status" value="1"/>
</dbReference>
<protein>
    <submittedName>
        <fullName evidence="4">Cephalosporin-C deacetylase</fullName>
    </submittedName>
</protein>
<dbReference type="InterPro" id="IPR039069">
    <property type="entry name" value="CE7"/>
</dbReference>
<dbReference type="Gene3D" id="3.40.50.1820">
    <property type="entry name" value="alpha/beta hydrolase"/>
    <property type="match status" value="1"/>
</dbReference>
<dbReference type="GO" id="GO:0052689">
    <property type="term" value="F:carboxylic ester hydrolase activity"/>
    <property type="evidence" value="ECO:0007669"/>
    <property type="project" value="TreeGrafter"/>
</dbReference>
<dbReference type="EMBL" id="VNHW01000021">
    <property type="protein sequence ID" value="TYP81953.1"/>
    <property type="molecule type" value="Genomic_DNA"/>
</dbReference>
<comment type="caution">
    <text evidence="4">The sequence shown here is derived from an EMBL/GenBank/DDBJ whole genome shotgun (WGS) entry which is preliminary data.</text>
</comment>
<gene>
    <name evidence="4" type="ORF">BD833_1213</name>
</gene>
<feature type="domain" description="Acetyl xylan esterase" evidence="3">
    <location>
        <begin position="1"/>
        <end position="320"/>
    </location>
</feature>
<keyword evidence="5" id="KW-1185">Reference proteome</keyword>
<evidence type="ECO:0000259" key="3">
    <source>
        <dbReference type="Pfam" id="PF05448"/>
    </source>
</evidence>
<dbReference type="Proteomes" id="UP000322499">
    <property type="component" value="Unassembled WGS sequence"/>
</dbReference>
<dbReference type="Pfam" id="PF05448">
    <property type="entry name" value="AXE1"/>
    <property type="match status" value="1"/>
</dbReference>
<name>A0A5S5CPJ6_9ACTN</name>
<feature type="binding site" evidence="2">
    <location>
        <position position="95"/>
    </location>
    <ligand>
        <name>substrate</name>
    </ligand>
</feature>
<feature type="active site" description="Charge relay system" evidence="1">
    <location>
        <position position="275"/>
    </location>
</feature>
<dbReference type="AlphaFoldDB" id="A0A5S5CPJ6"/>
<proteinExistence type="predicted"/>
<reference evidence="4 5" key="1">
    <citation type="submission" date="2019-07" db="EMBL/GenBank/DDBJ databases">
        <title>Genomic Encyclopedia of Archaeal and Bacterial Type Strains, Phase II (KMG-II): from individual species to whole genera.</title>
        <authorList>
            <person name="Goeker M."/>
        </authorList>
    </citation>
    <scope>NUCLEOTIDE SEQUENCE [LARGE SCALE GENOMIC DNA]</scope>
    <source>
        <strain evidence="4 5">DSM 46842</strain>
    </source>
</reference>
<feature type="active site" description="Charge relay system" evidence="1">
    <location>
        <position position="304"/>
    </location>
</feature>
<evidence type="ECO:0000313" key="5">
    <source>
        <dbReference type="Proteomes" id="UP000322499"/>
    </source>
</evidence>
<dbReference type="GO" id="GO:0005976">
    <property type="term" value="P:polysaccharide metabolic process"/>
    <property type="evidence" value="ECO:0007669"/>
    <property type="project" value="TreeGrafter"/>
</dbReference>
<sequence length="332" mass="36100">MPQTDLPLEDLRRYAPRLPAPADLQEFWDATLEEAGQWPLDASWTPVDSGLVTVETFDVAFAGFGGHEVRAWLHLPARALRGEEPLPAVVQYQGYNGGRGLPHEHVFWASAGFASLVVDTRGQGSGWTVGDTGDPVGSAAAQPGFLTRGVESPQEYYYRRVHTDAVRALEVLRAHPAVDRDRVAVTGVSQGGGLALAVSALAPGVRAVMPDVPFLCDFPRATRIAPGDPYGEIVRYLKAHRDRVDQVFATLSYFDAAVLCRRSSAPALFSVALMDQICPPSTVFAAYHAYGGPKDITVYPFNDHEGGEAHQRRAQLTWLRDRFGRPARPAAG</sequence>
<dbReference type="InterPro" id="IPR008391">
    <property type="entry name" value="AXE1_dom"/>
</dbReference>
<evidence type="ECO:0000256" key="2">
    <source>
        <dbReference type="PIRSR" id="PIRSR639069-2"/>
    </source>
</evidence>
<evidence type="ECO:0000313" key="4">
    <source>
        <dbReference type="EMBL" id="TYP81953.1"/>
    </source>
</evidence>
<organism evidence="4 5">
    <name type="scientific">Blastococcus xanthinilyticus</name>
    <dbReference type="NCBI Taxonomy" id="1564164"/>
    <lineage>
        <taxon>Bacteria</taxon>
        <taxon>Bacillati</taxon>
        <taxon>Actinomycetota</taxon>
        <taxon>Actinomycetes</taxon>
        <taxon>Geodermatophilales</taxon>
        <taxon>Geodermatophilaceae</taxon>
        <taxon>Blastococcus</taxon>
    </lineage>
</organism>
<feature type="active site" description="Nucleophile" evidence="1">
    <location>
        <position position="189"/>
    </location>
</feature>
<evidence type="ECO:0000256" key="1">
    <source>
        <dbReference type="PIRSR" id="PIRSR639069-1"/>
    </source>
</evidence>
<dbReference type="SUPFAM" id="SSF53474">
    <property type="entry name" value="alpha/beta-Hydrolases"/>
    <property type="match status" value="1"/>
</dbReference>
<dbReference type="RefSeq" id="WP_166535133.1">
    <property type="nucleotide sequence ID" value="NZ_VNHW01000021.1"/>
</dbReference>
<dbReference type="InterPro" id="IPR029058">
    <property type="entry name" value="AB_hydrolase_fold"/>
</dbReference>